<dbReference type="AlphaFoldDB" id="A0A8S1A1Y7"/>
<evidence type="ECO:0000313" key="4">
    <source>
        <dbReference type="Proteomes" id="UP000494106"/>
    </source>
</evidence>
<dbReference type="OrthoDB" id="4713066at2759"/>
<dbReference type="PROSITE" id="PS51837">
    <property type="entry name" value="LITAF"/>
    <property type="match status" value="1"/>
</dbReference>
<keyword evidence="1" id="KW-1133">Transmembrane helix</keyword>
<feature type="domain" description="LITAF" evidence="2">
    <location>
        <begin position="1"/>
        <end position="53"/>
    </location>
</feature>
<proteinExistence type="predicted"/>
<evidence type="ECO:0000259" key="2">
    <source>
        <dbReference type="PROSITE" id="PS51837"/>
    </source>
</evidence>
<keyword evidence="1" id="KW-0812">Transmembrane</keyword>
<keyword evidence="4" id="KW-1185">Reference proteome</keyword>
<name>A0A8S1A1Y7_ARCPL</name>
<dbReference type="EMBL" id="CADEBC010000507">
    <property type="protein sequence ID" value="CAB3240914.1"/>
    <property type="molecule type" value="Genomic_DNA"/>
</dbReference>
<keyword evidence="1" id="KW-0472">Membrane</keyword>
<dbReference type="InterPro" id="IPR006629">
    <property type="entry name" value="LITAF"/>
</dbReference>
<organism evidence="3 4">
    <name type="scientific">Arctia plantaginis</name>
    <name type="common">Wood tiger moth</name>
    <name type="synonym">Phalaena plantaginis</name>
    <dbReference type="NCBI Taxonomy" id="874455"/>
    <lineage>
        <taxon>Eukaryota</taxon>
        <taxon>Metazoa</taxon>
        <taxon>Ecdysozoa</taxon>
        <taxon>Arthropoda</taxon>
        <taxon>Hexapoda</taxon>
        <taxon>Insecta</taxon>
        <taxon>Pterygota</taxon>
        <taxon>Neoptera</taxon>
        <taxon>Endopterygota</taxon>
        <taxon>Lepidoptera</taxon>
        <taxon>Glossata</taxon>
        <taxon>Ditrysia</taxon>
        <taxon>Noctuoidea</taxon>
        <taxon>Erebidae</taxon>
        <taxon>Arctiinae</taxon>
        <taxon>Arctia</taxon>
    </lineage>
</organism>
<reference evidence="3 4" key="1">
    <citation type="submission" date="2020-04" db="EMBL/GenBank/DDBJ databases">
        <authorList>
            <person name="Wallbank WR R."/>
            <person name="Pardo Diaz C."/>
            <person name="Kozak K."/>
            <person name="Martin S."/>
            <person name="Jiggins C."/>
            <person name="Moest M."/>
            <person name="Warren A I."/>
            <person name="Byers J.R.P. K."/>
            <person name="Montejo-Kovacevich G."/>
            <person name="Yen C E."/>
        </authorList>
    </citation>
    <scope>NUCLEOTIDE SEQUENCE [LARGE SCALE GENOMIC DNA]</scope>
</reference>
<dbReference type="Pfam" id="PF10601">
    <property type="entry name" value="zf-LITAF-like"/>
    <property type="match status" value="1"/>
</dbReference>
<dbReference type="Proteomes" id="UP000494106">
    <property type="component" value="Unassembled WGS sequence"/>
</dbReference>
<gene>
    <name evidence="3" type="ORF">APLA_LOCUS8401</name>
</gene>
<dbReference type="SMART" id="SM00714">
    <property type="entry name" value="LITAF"/>
    <property type="match status" value="1"/>
</dbReference>
<comment type="caution">
    <text evidence="3">The sequence shown here is derived from an EMBL/GenBank/DDBJ whole genome shotgun (WGS) entry which is preliminary data.</text>
</comment>
<accession>A0A8S1A1Y7</accession>
<evidence type="ECO:0000313" key="3">
    <source>
        <dbReference type="EMBL" id="CAB3240914.1"/>
    </source>
</evidence>
<protein>
    <recommendedName>
        <fullName evidence="2">LITAF domain-containing protein</fullName>
    </recommendedName>
</protein>
<sequence>MVIKQNGTVTYIFAILLCVLFMPLVFFVFCSDCLKEKTHYCPNCNKRIGFEVPVVGSNIHFEKPSNSSY</sequence>
<evidence type="ECO:0000256" key="1">
    <source>
        <dbReference type="SAM" id="Phobius"/>
    </source>
</evidence>
<feature type="transmembrane region" description="Helical" evidence="1">
    <location>
        <begin position="12"/>
        <end position="30"/>
    </location>
</feature>